<dbReference type="PANTHER" id="PTHR33297:SF4">
    <property type="entry name" value="AMASTIN"/>
    <property type="match status" value="1"/>
</dbReference>
<dbReference type="InterPro" id="IPR009944">
    <property type="entry name" value="Amastin"/>
</dbReference>
<name>A0A1E1IQL2_LEIGU</name>
<protein>
    <recommendedName>
        <fullName evidence="4">Amastin-like protein</fullName>
    </recommendedName>
</protein>
<keyword evidence="2" id="KW-0812">Transmembrane</keyword>
<feature type="transmembrane region" description="Helical" evidence="2">
    <location>
        <begin position="280"/>
        <end position="306"/>
    </location>
</feature>
<dbReference type="AlphaFoldDB" id="A0A1E1IQL2"/>
<evidence type="ECO:0008006" key="4">
    <source>
        <dbReference type="Google" id="ProtNLM"/>
    </source>
</evidence>
<evidence type="ECO:0000313" key="3">
    <source>
        <dbReference type="EMBL" id="CCM13469.1"/>
    </source>
</evidence>
<feature type="compositionally biased region" description="Basic and acidic residues" evidence="1">
    <location>
        <begin position="1"/>
        <end position="12"/>
    </location>
</feature>
<dbReference type="EMBL" id="CALQ01000277">
    <property type="protein sequence ID" value="CCM13469.1"/>
    <property type="molecule type" value="Genomic_DNA"/>
</dbReference>
<feature type="transmembrane region" description="Helical" evidence="2">
    <location>
        <begin position="237"/>
        <end position="260"/>
    </location>
</feature>
<keyword evidence="2" id="KW-1133">Transmembrane helix</keyword>
<feature type="transmembrane region" description="Helical" evidence="2">
    <location>
        <begin position="387"/>
        <end position="409"/>
    </location>
</feature>
<accession>A0A1E1IQL2</accession>
<keyword evidence="2" id="KW-0472">Membrane</keyword>
<feature type="region of interest" description="Disordered" evidence="1">
    <location>
        <begin position="1"/>
        <end position="55"/>
    </location>
</feature>
<feature type="transmembrane region" description="Helical" evidence="2">
    <location>
        <begin position="485"/>
        <end position="506"/>
    </location>
</feature>
<feature type="transmembrane region" description="Helical" evidence="2">
    <location>
        <begin position="421"/>
        <end position="440"/>
    </location>
</feature>
<evidence type="ECO:0000256" key="1">
    <source>
        <dbReference type="SAM" id="MobiDB-lite"/>
    </source>
</evidence>
<feature type="transmembrane region" description="Helical" evidence="2">
    <location>
        <begin position="318"/>
        <end position="342"/>
    </location>
</feature>
<evidence type="ECO:0000256" key="2">
    <source>
        <dbReference type="SAM" id="Phobius"/>
    </source>
</evidence>
<dbReference type="Pfam" id="PF07344">
    <property type="entry name" value="Amastin"/>
    <property type="match status" value="2"/>
</dbReference>
<gene>
    <name evidence="3" type="primary">LgM4147LRVhigh.10.00310.00250</name>
    <name evidence="3" type="ORF">BN36_1009820</name>
</gene>
<feature type="transmembrane region" description="Helical" evidence="2">
    <location>
        <begin position="141"/>
        <end position="160"/>
    </location>
</feature>
<feature type="transmembrane region" description="Helical" evidence="2">
    <location>
        <begin position="203"/>
        <end position="230"/>
    </location>
</feature>
<sequence length="508" mass="56627">MSYTEHRPERPEGYTQEEGAALSGPKESQPPMASMEPVKSNDVDAPVTEDDLKRDFDSEVLDLARDKSLNWKERAAKRKDLLSRQAVVEKERERRVIATLEARLPRPDWYSSDNDDESTQSDVEAHEASELKMQPEGGAGLVFRVVYTVLSTVAFIFHLTSSCPIPWMRSSSGRKYGVWRATGGGEPDLKVSDIHDCSYEMQYWQAVAATSVLATFASCGAMISGVLLCVNKGHMAASFILSFFSISFSLISWALVVALYRYFRCGKGAFASGVAHLDGGYALTLIGWVMHMTAIIVLIVYFFKYWTRSIHSGKTRAVRFIYVAVGIITMVFYSVGVAYTLWGKTFPAVKVSVSLWHVQVYDRETRLSTFLSHSTYKCTTITRYMRVVAALMILSTIWLFFAVVLGTGACHNSKYLKSSIIFGYASSIFALIAWIILLTMRQGRLCTGAAPIGQSYWVDMGYNGIPSGIENAEINFDGYTLREGFALIVSGWGINTLVLIFNTALWNL</sequence>
<reference evidence="3" key="1">
    <citation type="submission" date="2012-08" db="EMBL/GenBank/DDBJ databases">
        <title>Comparative genomics of metastatic and non-metastatic Leishmania guyanensis provides insights into polygenic factors involved in Leishmania RNA virus infection.</title>
        <authorList>
            <person name="Smith D."/>
            <person name="Hertz-Fowler C."/>
            <person name="Martin R."/>
            <person name="Dickens N."/>
            <person name="Fasel N."/>
            <person name="Falquet L."/>
            <person name="Beverley S."/>
            <person name="Zangger H."/>
            <person name="Calderon-Copete S."/>
            <person name="Mottram J."/>
            <person name="Xenarios I."/>
        </authorList>
    </citation>
    <scope>NUCLEOTIDE SEQUENCE</scope>
    <source>
        <strain evidence="3">MHOM/BR/75/M4147/SSU:IR2SAT-LUC</strain>
    </source>
</reference>
<organism evidence="3">
    <name type="scientific">Leishmania guyanensis</name>
    <dbReference type="NCBI Taxonomy" id="5670"/>
    <lineage>
        <taxon>Eukaryota</taxon>
        <taxon>Discoba</taxon>
        <taxon>Euglenozoa</taxon>
        <taxon>Kinetoplastea</taxon>
        <taxon>Metakinetoplastina</taxon>
        <taxon>Trypanosomatida</taxon>
        <taxon>Trypanosomatidae</taxon>
        <taxon>Leishmaniinae</taxon>
        <taxon>Leishmania</taxon>
        <taxon>Leishmania guyanensis species complex</taxon>
    </lineage>
</organism>
<proteinExistence type="predicted"/>
<feature type="region of interest" description="Disordered" evidence="1">
    <location>
        <begin position="107"/>
        <end position="127"/>
    </location>
</feature>
<dbReference type="PANTHER" id="PTHR33297">
    <property type="entry name" value="AMASTIN-LIKE SURFACE PROTEIN-LIKE PROTEIN-RELATED"/>
    <property type="match status" value="1"/>
</dbReference>